<feature type="region of interest" description="Disordered" evidence="1">
    <location>
        <begin position="136"/>
        <end position="257"/>
    </location>
</feature>
<gene>
    <name evidence="3" type="ORF">TCON_0129</name>
</gene>
<feature type="compositionally biased region" description="Basic and acidic residues" evidence="1">
    <location>
        <begin position="591"/>
        <end position="602"/>
    </location>
</feature>
<evidence type="ECO:0000313" key="3">
    <source>
        <dbReference type="EMBL" id="KAF7684684.1"/>
    </source>
</evidence>
<comment type="caution">
    <text evidence="3">The sequence shown here is derived from an EMBL/GenBank/DDBJ whole genome shotgun (WGS) entry which is preliminary data.</text>
</comment>
<dbReference type="Proteomes" id="UP001516464">
    <property type="component" value="Unassembled WGS sequence"/>
</dbReference>
<dbReference type="PANTHER" id="PTHR31157">
    <property type="entry name" value="SCP DOMAIN-CONTAINING PROTEIN"/>
    <property type="match status" value="1"/>
</dbReference>
<evidence type="ECO:0000313" key="4">
    <source>
        <dbReference type="Proteomes" id="UP001516464"/>
    </source>
</evidence>
<evidence type="ECO:0000259" key="2">
    <source>
        <dbReference type="Pfam" id="PF00188"/>
    </source>
</evidence>
<feature type="compositionally biased region" description="Basic and acidic residues" evidence="1">
    <location>
        <begin position="216"/>
        <end position="228"/>
    </location>
</feature>
<organism evidence="3 4">
    <name type="scientific">Astathelohania contejeani</name>
    <dbReference type="NCBI Taxonomy" id="164912"/>
    <lineage>
        <taxon>Eukaryota</taxon>
        <taxon>Fungi</taxon>
        <taxon>Fungi incertae sedis</taxon>
        <taxon>Microsporidia</taxon>
        <taxon>Astathelohaniidae</taxon>
        <taxon>Astathelohania</taxon>
    </lineage>
</organism>
<accession>A0ABQ7I2V2</accession>
<dbReference type="CDD" id="cd05379">
    <property type="entry name" value="CAP_bacterial"/>
    <property type="match status" value="1"/>
</dbReference>
<feature type="compositionally biased region" description="Basic and acidic residues" evidence="1">
    <location>
        <begin position="160"/>
        <end position="197"/>
    </location>
</feature>
<dbReference type="PANTHER" id="PTHR31157:SF1">
    <property type="entry name" value="SCP DOMAIN-CONTAINING PROTEIN"/>
    <property type="match status" value="1"/>
</dbReference>
<feature type="compositionally biased region" description="Basic and acidic residues" evidence="1">
    <location>
        <begin position="611"/>
        <end position="629"/>
    </location>
</feature>
<dbReference type="Pfam" id="PF00188">
    <property type="entry name" value="CAP"/>
    <property type="match status" value="1"/>
</dbReference>
<feature type="compositionally biased region" description="Basic and acidic residues" evidence="1">
    <location>
        <begin position="140"/>
        <end position="152"/>
    </location>
</feature>
<protein>
    <recommendedName>
        <fullName evidence="2">SCP domain-containing protein</fullName>
    </recommendedName>
</protein>
<dbReference type="Gene3D" id="3.40.33.10">
    <property type="entry name" value="CAP"/>
    <property type="match status" value="1"/>
</dbReference>
<dbReference type="InterPro" id="IPR014044">
    <property type="entry name" value="CAP_dom"/>
</dbReference>
<name>A0ABQ7I2V2_9MICR</name>
<proteinExistence type="predicted"/>
<reference evidence="3 4" key="1">
    <citation type="submission" date="2019-01" db="EMBL/GenBank/DDBJ databases">
        <title>Genomes sequencing and comparative genomics of infectious freshwater microsporidia, Cucumispora dikerogammari and Thelohania contejeani.</title>
        <authorList>
            <person name="Cormier A."/>
            <person name="Giraud I."/>
            <person name="Wattier R."/>
            <person name="Teixeira M."/>
            <person name="Grandjean F."/>
            <person name="Rigaud T."/>
            <person name="Cordaux R."/>
        </authorList>
    </citation>
    <scope>NUCLEOTIDE SEQUENCE [LARGE SCALE GENOMIC DNA]</scope>
    <source>
        <strain evidence="3">T1</strain>
        <tissue evidence="3">Spores</tissue>
    </source>
</reference>
<sequence length="668" mass="73506">MIALTNKFRREMNMDDLQVIDSVSKAAQMQADNMCAVGKLTHEGTGKEDQTLEARLRSYDFVGENIGENIAKHRGNDAKEVFKVWKESKDHRKNILGDYTYTGVGTCIDRNGFRYWAQVFGKDLSNKYIKKLRENGIPNKNDKEKNINKDGGNKGIDITSNKKNDNEENKDSNKNNSNEENKENSKNGKEEKEDSKKSGSTPEKFVSKENINMKSDIPKDIIRTEKRSNISNNESNNTVNSKTYNTSDDISSKMNKNSKDSDITKLIEMIFMKKGSNLNKNIKMKLLKNIKDAIGISYEEDEESNPSKKYKIRNIKLRIPELEIIFNSDEKKAPVNNGSFSSSKVSNSSIESILTAISNIPSSMRDGVVSSNTIKSSSDIFNSTLITSSSIIGSIPSITTTTVTLTSITTIPVTPLSSSNSILSSSIESTSTISITTLVLTSTTTILPIPGIISPTSAPSSNMILNNGIISSSIPNSSIISGDVMKLTSNTTALPSLGVASLTSVSNSIPNNNIISLSDISSTITLPNTISSLDMPSLSTLSQSTSQPFKTIFITLPDLFSNNAILNSPSTITSTITKYINTMEVPAKDVNSKIEDNKKGDREEESNIMVDNKKEDSKTKENKKGDNKSENGNVRQNETKDIHIVIKNDCCKQNIEIGMPVHYEIPNR</sequence>
<dbReference type="InterPro" id="IPR035940">
    <property type="entry name" value="CAP_sf"/>
</dbReference>
<evidence type="ECO:0000256" key="1">
    <source>
        <dbReference type="SAM" id="MobiDB-lite"/>
    </source>
</evidence>
<feature type="compositionally biased region" description="Low complexity" evidence="1">
    <location>
        <begin position="229"/>
        <end position="255"/>
    </location>
</feature>
<dbReference type="EMBL" id="SBIQ01000004">
    <property type="protein sequence ID" value="KAF7684684.1"/>
    <property type="molecule type" value="Genomic_DNA"/>
</dbReference>
<keyword evidence="4" id="KW-1185">Reference proteome</keyword>
<feature type="region of interest" description="Disordered" evidence="1">
    <location>
        <begin position="591"/>
        <end position="639"/>
    </location>
</feature>
<feature type="domain" description="SCP" evidence="2">
    <location>
        <begin position="3"/>
        <end position="120"/>
    </location>
</feature>
<dbReference type="SUPFAM" id="SSF55797">
    <property type="entry name" value="PR-1-like"/>
    <property type="match status" value="1"/>
</dbReference>